<evidence type="ECO:0000313" key="2">
    <source>
        <dbReference type="EMBL" id="KAK9723590.1"/>
    </source>
</evidence>
<gene>
    <name evidence="2" type="ORF">RND81_05G010400</name>
</gene>
<proteinExistence type="predicted"/>
<dbReference type="AlphaFoldDB" id="A0AAW1KSB5"/>
<protein>
    <submittedName>
        <fullName evidence="2">Uncharacterized protein</fullName>
    </submittedName>
</protein>
<keyword evidence="3" id="KW-1185">Reference proteome</keyword>
<dbReference type="PANTHER" id="PTHR34569:SF2">
    <property type="entry name" value="EXPRESSED PROTEIN"/>
    <property type="match status" value="1"/>
</dbReference>
<reference evidence="2" key="1">
    <citation type="submission" date="2024-03" db="EMBL/GenBank/DDBJ databases">
        <title>WGS assembly of Saponaria officinalis var. Norfolk2.</title>
        <authorList>
            <person name="Jenkins J."/>
            <person name="Shu S."/>
            <person name="Grimwood J."/>
            <person name="Barry K."/>
            <person name="Goodstein D."/>
            <person name="Schmutz J."/>
            <person name="Leebens-Mack J."/>
            <person name="Osbourn A."/>
        </authorList>
    </citation>
    <scope>NUCLEOTIDE SEQUENCE [LARGE SCALE GENOMIC DNA]</scope>
    <source>
        <strain evidence="2">JIC</strain>
    </source>
</reference>
<organism evidence="2 3">
    <name type="scientific">Saponaria officinalis</name>
    <name type="common">Common soapwort</name>
    <name type="synonym">Lychnis saponaria</name>
    <dbReference type="NCBI Taxonomy" id="3572"/>
    <lineage>
        <taxon>Eukaryota</taxon>
        <taxon>Viridiplantae</taxon>
        <taxon>Streptophyta</taxon>
        <taxon>Embryophyta</taxon>
        <taxon>Tracheophyta</taxon>
        <taxon>Spermatophyta</taxon>
        <taxon>Magnoliopsida</taxon>
        <taxon>eudicotyledons</taxon>
        <taxon>Gunneridae</taxon>
        <taxon>Pentapetalae</taxon>
        <taxon>Caryophyllales</taxon>
        <taxon>Caryophyllaceae</taxon>
        <taxon>Caryophylleae</taxon>
        <taxon>Saponaria</taxon>
    </lineage>
</organism>
<feature type="region of interest" description="Disordered" evidence="1">
    <location>
        <begin position="1"/>
        <end position="50"/>
    </location>
</feature>
<dbReference type="Proteomes" id="UP001443914">
    <property type="component" value="Unassembled WGS sequence"/>
</dbReference>
<evidence type="ECO:0000313" key="3">
    <source>
        <dbReference type="Proteomes" id="UP001443914"/>
    </source>
</evidence>
<evidence type="ECO:0000256" key="1">
    <source>
        <dbReference type="SAM" id="MobiDB-lite"/>
    </source>
</evidence>
<dbReference type="EMBL" id="JBDFQZ010000005">
    <property type="protein sequence ID" value="KAK9723590.1"/>
    <property type="molecule type" value="Genomic_DNA"/>
</dbReference>
<sequence length="173" mass="19049">MDYTTTTNDFNRRNKVPSAVVLPNGNPRLRHQNSYKLSNSSPSPPTLPDMDFHAKFPATESYTSLKDIIPSSPSSMLSPTLPTSTTTAGCAGMTSPTFGSGYEISIRNRLVKQAAWAYLQPTVPSSPSSSSRCVCFSGECFGPIIDVFRRISCEAVTRVYDWLVDVLWLILCR</sequence>
<name>A0AAW1KSB5_SAPOF</name>
<accession>A0AAW1KSB5</accession>
<dbReference type="PANTHER" id="PTHR34569">
    <property type="entry name" value="EXPRESSED PROTEIN"/>
    <property type="match status" value="1"/>
</dbReference>
<comment type="caution">
    <text evidence="2">The sequence shown here is derived from an EMBL/GenBank/DDBJ whole genome shotgun (WGS) entry which is preliminary data.</text>
</comment>